<dbReference type="GeneID" id="87954802"/>
<evidence type="ECO:0000313" key="2">
    <source>
        <dbReference type="EMBL" id="WRT65723.1"/>
    </source>
</evidence>
<dbReference type="PANTHER" id="PTHR13754">
    <property type="entry name" value="METALLO-BETA-LACTAMASE SUPERFAMILY PROTEIN"/>
    <property type="match status" value="1"/>
</dbReference>
<keyword evidence="3" id="KW-1185">Reference proteome</keyword>
<evidence type="ECO:0000259" key="1">
    <source>
        <dbReference type="Pfam" id="PF00753"/>
    </source>
</evidence>
<reference evidence="2 3" key="1">
    <citation type="submission" date="2024-01" db="EMBL/GenBank/DDBJ databases">
        <title>Comparative genomics of Cryptococcus and Kwoniella reveals pathogenesis evolution and contrasting modes of karyotype evolution via chromosome fusion or intercentromeric recombination.</title>
        <authorList>
            <person name="Coelho M.A."/>
            <person name="David-Palma M."/>
            <person name="Shea T."/>
            <person name="Bowers K."/>
            <person name="McGinley-Smith S."/>
            <person name="Mohammad A.W."/>
            <person name="Gnirke A."/>
            <person name="Yurkov A.M."/>
            <person name="Nowrousian M."/>
            <person name="Sun S."/>
            <person name="Cuomo C.A."/>
            <person name="Heitman J."/>
        </authorList>
    </citation>
    <scope>NUCLEOTIDE SEQUENCE [LARGE SCALE GENOMIC DNA]</scope>
    <source>
        <strain evidence="2">CBS 11374</strain>
    </source>
</reference>
<dbReference type="Gene3D" id="3.60.15.10">
    <property type="entry name" value="Ribonuclease Z/Hydroxyacylglutathione hydrolase-like"/>
    <property type="match status" value="1"/>
</dbReference>
<dbReference type="SUPFAM" id="SSF56281">
    <property type="entry name" value="Metallo-hydrolase/oxidoreductase"/>
    <property type="match status" value="1"/>
</dbReference>
<dbReference type="PANTHER" id="PTHR13754:SF13">
    <property type="entry name" value="METALLO-BETA-LACTAMASE SUPERFAMILY PROTEIN (AFU_ORTHOLOGUE AFUA_3G07630)"/>
    <property type="match status" value="1"/>
</dbReference>
<gene>
    <name evidence="2" type="ORF">IL334_002671</name>
</gene>
<dbReference type="InterPro" id="IPR041712">
    <property type="entry name" value="DHPS-like_MBL-fold"/>
</dbReference>
<dbReference type="Proteomes" id="UP001329825">
    <property type="component" value="Chromosome 3"/>
</dbReference>
<dbReference type="Pfam" id="PF00753">
    <property type="entry name" value="Lactamase_B"/>
    <property type="match status" value="1"/>
</dbReference>
<feature type="domain" description="Metallo-beta-lactamase" evidence="1">
    <location>
        <begin position="70"/>
        <end position="130"/>
    </location>
</feature>
<organism evidence="2 3">
    <name type="scientific">Kwoniella shivajii</name>
    <dbReference type="NCBI Taxonomy" id="564305"/>
    <lineage>
        <taxon>Eukaryota</taxon>
        <taxon>Fungi</taxon>
        <taxon>Dikarya</taxon>
        <taxon>Basidiomycota</taxon>
        <taxon>Agaricomycotina</taxon>
        <taxon>Tremellomycetes</taxon>
        <taxon>Tremellales</taxon>
        <taxon>Cryptococcaceae</taxon>
        <taxon>Kwoniella</taxon>
    </lineage>
</organism>
<dbReference type="EMBL" id="CP141883">
    <property type="protein sequence ID" value="WRT65723.1"/>
    <property type="molecule type" value="Genomic_DNA"/>
</dbReference>
<dbReference type="RefSeq" id="XP_062790463.1">
    <property type="nucleotide sequence ID" value="XM_062934412.1"/>
</dbReference>
<name>A0ABZ1CVE0_9TREE</name>
<accession>A0ABZ1CVE0</accession>
<dbReference type="InterPro" id="IPR036866">
    <property type="entry name" value="RibonucZ/Hydroxyglut_hydro"/>
</dbReference>
<dbReference type="InterPro" id="IPR052926">
    <property type="entry name" value="Metallo-beta-lactamase_dom"/>
</dbReference>
<evidence type="ECO:0000313" key="3">
    <source>
        <dbReference type="Proteomes" id="UP001329825"/>
    </source>
</evidence>
<dbReference type="CDD" id="cd07713">
    <property type="entry name" value="DHPS-like_MBL-fold"/>
    <property type="match status" value="1"/>
</dbReference>
<sequence length="375" mass="41504">MAPPLSLTQVDKLEFLILVDNFIEWISVLPTGFSQELPQHLMRGDAPKDDLTGLPIIDFDNYCCGAHGLSILIKTTIGDSTRTVLFDSGPEPHSIARNISAMKVDLTNLDAIVLSHWHRDHSGGILKALEIRKEQLQLRKTPPGDQDEMVLVDLHPDRPIRRGISRPPDYTPICALPPDPSFDEIERKGGKIELNDQPHEIITKDGSNTGIGVSGEIERVTEFEVGLPGALTWMKDENGQEGWFNDHMITDERYVVVDVKGQGLVVFSACSHAGICNVITSLRPLERPIKAVVGGLHLVPTQYQPAVETVDFLSRRIQPPPDYILPLHCTGLEPRAMLREKMGEKIVPCGTGVKVVWSGTDEDDEELVKGFKIIA</sequence>
<protein>
    <recommendedName>
        <fullName evidence="1">Metallo-beta-lactamase domain-containing protein</fullName>
    </recommendedName>
</protein>
<dbReference type="InterPro" id="IPR001279">
    <property type="entry name" value="Metallo-B-lactamas"/>
</dbReference>
<proteinExistence type="predicted"/>